<keyword evidence="2" id="KW-0472">Membrane</keyword>
<evidence type="ECO:0000313" key="4">
    <source>
        <dbReference type="Proteomes" id="UP000824469"/>
    </source>
</evidence>
<reference evidence="3 4" key="1">
    <citation type="journal article" date="2021" name="Nat. Plants">
        <title>The Taxus genome provides insights into paclitaxel biosynthesis.</title>
        <authorList>
            <person name="Xiong X."/>
            <person name="Gou J."/>
            <person name="Liao Q."/>
            <person name="Li Y."/>
            <person name="Zhou Q."/>
            <person name="Bi G."/>
            <person name="Li C."/>
            <person name="Du R."/>
            <person name="Wang X."/>
            <person name="Sun T."/>
            <person name="Guo L."/>
            <person name="Liang H."/>
            <person name="Lu P."/>
            <person name="Wu Y."/>
            <person name="Zhang Z."/>
            <person name="Ro D.K."/>
            <person name="Shang Y."/>
            <person name="Huang S."/>
            <person name="Yan J."/>
        </authorList>
    </citation>
    <scope>NUCLEOTIDE SEQUENCE [LARGE SCALE GENOMIC DNA]</scope>
    <source>
        <strain evidence="3">Ta-2019</strain>
    </source>
</reference>
<sequence length="308" mass="34372">MPNKPLGVKSTLKASVTDGENKHTITFLIFYFPFPSIFIFGLSMADENLKKSLKLKAHPVKREDDPYHHHKKIHRDHSDHIPKSPAPKIAGLDSNKSPKPPPPSSSSKPPLPSPSSKPGNLIKKTNETGIGSSSKKFIDDVKPKFAAKEQVKVPAGSLSKVKQEVSSSTPIKKTNSSNVKVKQKKVYSLPGQKHDPPEERDPLRIFYESLYEQIPTSEMATIWMMEHGLLPPDAAKKAYEMRQKKQQQQRTGTPIKSPSVPEKKYSSVSEKKRSFNGDSKGNTSSMKKILSYDDDDDFITKPAKKKVC</sequence>
<feature type="compositionally biased region" description="Polar residues" evidence="1">
    <location>
        <begin position="276"/>
        <end position="286"/>
    </location>
</feature>
<feature type="region of interest" description="Disordered" evidence="1">
    <location>
        <begin position="60"/>
        <end position="135"/>
    </location>
</feature>
<proteinExistence type="predicted"/>
<comment type="caution">
    <text evidence="3">The sequence shown here is derived from an EMBL/GenBank/DDBJ whole genome shotgun (WGS) entry which is preliminary data.</text>
</comment>
<dbReference type="EMBL" id="JAHRHJ020000009">
    <property type="protein sequence ID" value="KAH9301224.1"/>
    <property type="molecule type" value="Genomic_DNA"/>
</dbReference>
<evidence type="ECO:0000256" key="2">
    <source>
        <dbReference type="SAM" id="Phobius"/>
    </source>
</evidence>
<keyword evidence="2" id="KW-0812">Transmembrane</keyword>
<gene>
    <name evidence="3" type="ORF">KI387_012807</name>
</gene>
<organism evidence="3 4">
    <name type="scientific">Taxus chinensis</name>
    <name type="common">Chinese yew</name>
    <name type="synonym">Taxus wallichiana var. chinensis</name>
    <dbReference type="NCBI Taxonomy" id="29808"/>
    <lineage>
        <taxon>Eukaryota</taxon>
        <taxon>Viridiplantae</taxon>
        <taxon>Streptophyta</taxon>
        <taxon>Embryophyta</taxon>
        <taxon>Tracheophyta</taxon>
        <taxon>Spermatophyta</taxon>
        <taxon>Pinopsida</taxon>
        <taxon>Pinidae</taxon>
        <taxon>Conifers II</taxon>
        <taxon>Cupressales</taxon>
        <taxon>Taxaceae</taxon>
        <taxon>Taxus</taxon>
    </lineage>
</organism>
<dbReference type="OMA" id="YESLMME"/>
<keyword evidence="2" id="KW-1133">Transmembrane helix</keyword>
<feature type="transmembrane region" description="Helical" evidence="2">
    <location>
        <begin position="25"/>
        <end position="45"/>
    </location>
</feature>
<accession>A0AA38FCR1</accession>
<feature type="compositionally biased region" description="Basic and acidic residues" evidence="1">
    <location>
        <begin position="192"/>
        <end position="201"/>
    </location>
</feature>
<protein>
    <submittedName>
        <fullName evidence="3">Uncharacterized protein</fullName>
    </submittedName>
</protein>
<evidence type="ECO:0000256" key="1">
    <source>
        <dbReference type="SAM" id="MobiDB-lite"/>
    </source>
</evidence>
<dbReference type="AlphaFoldDB" id="A0AA38FCR1"/>
<evidence type="ECO:0000313" key="3">
    <source>
        <dbReference type="EMBL" id="KAH9301224.1"/>
    </source>
</evidence>
<name>A0AA38FCR1_TAXCH</name>
<feature type="region of interest" description="Disordered" evidence="1">
    <location>
        <begin position="235"/>
        <end position="292"/>
    </location>
</feature>
<feature type="compositionally biased region" description="Pro residues" evidence="1">
    <location>
        <begin position="98"/>
        <end position="115"/>
    </location>
</feature>
<keyword evidence="4" id="KW-1185">Reference proteome</keyword>
<feature type="compositionally biased region" description="Basic and acidic residues" evidence="1">
    <location>
        <begin position="261"/>
        <end position="275"/>
    </location>
</feature>
<feature type="region of interest" description="Disordered" evidence="1">
    <location>
        <begin position="149"/>
        <end position="201"/>
    </location>
</feature>
<dbReference type="PANTHER" id="PTHR33828:SF1">
    <property type="entry name" value="OS05G0596200 PROTEIN"/>
    <property type="match status" value="1"/>
</dbReference>
<dbReference type="PANTHER" id="PTHR33828">
    <property type="entry name" value="OS05G0596200 PROTEIN"/>
    <property type="match status" value="1"/>
</dbReference>
<dbReference type="Proteomes" id="UP000824469">
    <property type="component" value="Unassembled WGS sequence"/>
</dbReference>